<dbReference type="Gene3D" id="3.40.50.2300">
    <property type="match status" value="1"/>
</dbReference>
<proteinExistence type="predicted"/>
<evidence type="ECO:0000256" key="4">
    <source>
        <dbReference type="ARBA" id="ARBA00023163"/>
    </source>
</evidence>
<dbReference type="AlphaFoldDB" id="A0A1H7TH45"/>
<dbReference type="InterPro" id="IPR000792">
    <property type="entry name" value="Tscrpt_reg_LuxR_C"/>
</dbReference>
<evidence type="ECO:0000256" key="5">
    <source>
        <dbReference type="PROSITE-ProRule" id="PRU00169"/>
    </source>
</evidence>
<keyword evidence="3" id="KW-0238">DNA-binding</keyword>
<organism evidence="8 9">
    <name type="scientific">Nonomuraea pusilla</name>
    <dbReference type="NCBI Taxonomy" id="46177"/>
    <lineage>
        <taxon>Bacteria</taxon>
        <taxon>Bacillati</taxon>
        <taxon>Actinomycetota</taxon>
        <taxon>Actinomycetes</taxon>
        <taxon>Streptosporangiales</taxon>
        <taxon>Streptosporangiaceae</taxon>
        <taxon>Nonomuraea</taxon>
    </lineage>
</organism>
<name>A0A1H7TH45_9ACTN</name>
<keyword evidence="9" id="KW-1185">Reference proteome</keyword>
<dbReference type="GO" id="GO:0000160">
    <property type="term" value="P:phosphorelay signal transduction system"/>
    <property type="evidence" value="ECO:0007669"/>
    <property type="project" value="InterPro"/>
</dbReference>
<dbReference type="CDD" id="cd17535">
    <property type="entry name" value="REC_NarL-like"/>
    <property type="match status" value="1"/>
</dbReference>
<dbReference type="PRINTS" id="PR00038">
    <property type="entry name" value="HTHLUXR"/>
</dbReference>
<dbReference type="PROSITE" id="PS00622">
    <property type="entry name" value="HTH_LUXR_1"/>
    <property type="match status" value="1"/>
</dbReference>
<evidence type="ECO:0000256" key="3">
    <source>
        <dbReference type="ARBA" id="ARBA00023125"/>
    </source>
</evidence>
<dbReference type="EMBL" id="FOBF01000007">
    <property type="protein sequence ID" value="SEL83809.1"/>
    <property type="molecule type" value="Genomic_DNA"/>
</dbReference>
<dbReference type="PANTHER" id="PTHR43214:SF24">
    <property type="entry name" value="TRANSCRIPTIONAL REGULATORY PROTEIN NARL-RELATED"/>
    <property type="match status" value="1"/>
</dbReference>
<dbReference type="CDD" id="cd06170">
    <property type="entry name" value="LuxR_C_like"/>
    <property type="match status" value="1"/>
</dbReference>
<dbReference type="InterPro" id="IPR039420">
    <property type="entry name" value="WalR-like"/>
</dbReference>
<keyword evidence="1 5" id="KW-0597">Phosphoprotein</keyword>
<dbReference type="InterPro" id="IPR011006">
    <property type="entry name" value="CheY-like_superfamily"/>
</dbReference>
<dbReference type="STRING" id="46177.SAMN05660976_03490"/>
<dbReference type="GO" id="GO:0006355">
    <property type="term" value="P:regulation of DNA-templated transcription"/>
    <property type="evidence" value="ECO:0007669"/>
    <property type="project" value="InterPro"/>
</dbReference>
<dbReference type="SUPFAM" id="SSF52172">
    <property type="entry name" value="CheY-like"/>
    <property type="match status" value="1"/>
</dbReference>
<dbReference type="RefSeq" id="WP_055502583.1">
    <property type="nucleotide sequence ID" value="NZ_BBZG01000001.1"/>
</dbReference>
<feature type="modified residue" description="4-aspartylphosphate" evidence="5">
    <location>
        <position position="55"/>
    </location>
</feature>
<evidence type="ECO:0000259" key="6">
    <source>
        <dbReference type="PROSITE" id="PS50043"/>
    </source>
</evidence>
<dbReference type="Pfam" id="PF00196">
    <property type="entry name" value="GerE"/>
    <property type="match status" value="1"/>
</dbReference>
<dbReference type="InterPro" id="IPR016032">
    <property type="entry name" value="Sig_transdc_resp-reg_C-effctor"/>
</dbReference>
<evidence type="ECO:0000313" key="8">
    <source>
        <dbReference type="EMBL" id="SEL83809.1"/>
    </source>
</evidence>
<keyword evidence="4" id="KW-0804">Transcription</keyword>
<dbReference type="OrthoDB" id="9808843at2"/>
<dbReference type="SUPFAM" id="SSF46894">
    <property type="entry name" value="C-terminal effector domain of the bipartite response regulators"/>
    <property type="match status" value="1"/>
</dbReference>
<feature type="domain" description="HTH luxR-type" evidence="6">
    <location>
        <begin position="150"/>
        <end position="215"/>
    </location>
</feature>
<evidence type="ECO:0000256" key="2">
    <source>
        <dbReference type="ARBA" id="ARBA00023015"/>
    </source>
</evidence>
<evidence type="ECO:0000313" key="9">
    <source>
        <dbReference type="Proteomes" id="UP000198953"/>
    </source>
</evidence>
<dbReference type="PANTHER" id="PTHR43214">
    <property type="entry name" value="TWO-COMPONENT RESPONSE REGULATOR"/>
    <property type="match status" value="1"/>
</dbReference>
<keyword evidence="2" id="KW-0805">Transcription regulation</keyword>
<dbReference type="PROSITE" id="PS50043">
    <property type="entry name" value="HTH_LUXR_2"/>
    <property type="match status" value="1"/>
</dbReference>
<sequence length="222" mass="23627">MSVRVLLADDQALVRTGFRVLIDTAPDLEVVGEAADGEEAVRLARETAADVVLMDIRMPGTDGLAATRQITADQDMAGVRVLVLTTFEIDEYVFAALRAGASGFLGKSVEAHELHEAIRVVARGEALLSPAAVKGLISRFLASPGAGGHPPKDLAVLTERELEVMTLVATGLTNEEIAGRLGISRMTVKTHANRAMLKLGAHDRAQLVIIAYESGLVRPRTL</sequence>
<evidence type="ECO:0000259" key="7">
    <source>
        <dbReference type="PROSITE" id="PS50110"/>
    </source>
</evidence>
<feature type="domain" description="Response regulatory" evidence="7">
    <location>
        <begin position="4"/>
        <end position="122"/>
    </location>
</feature>
<dbReference type="SMART" id="SM00421">
    <property type="entry name" value="HTH_LUXR"/>
    <property type="match status" value="1"/>
</dbReference>
<dbReference type="PROSITE" id="PS50110">
    <property type="entry name" value="RESPONSE_REGULATORY"/>
    <property type="match status" value="1"/>
</dbReference>
<dbReference type="SMART" id="SM00448">
    <property type="entry name" value="REC"/>
    <property type="match status" value="1"/>
</dbReference>
<dbReference type="InterPro" id="IPR058245">
    <property type="entry name" value="NreC/VraR/RcsB-like_REC"/>
</dbReference>
<dbReference type="GO" id="GO:0003677">
    <property type="term" value="F:DNA binding"/>
    <property type="evidence" value="ECO:0007669"/>
    <property type="project" value="UniProtKB-KW"/>
</dbReference>
<dbReference type="Proteomes" id="UP000198953">
    <property type="component" value="Unassembled WGS sequence"/>
</dbReference>
<reference evidence="8 9" key="1">
    <citation type="submission" date="2016-10" db="EMBL/GenBank/DDBJ databases">
        <authorList>
            <person name="de Groot N.N."/>
        </authorList>
    </citation>
    <scope>NUCLEOTIDE SEQUENCE [LARGE SCALE GENOMIC DNA]</scope>
    <source>
        <strain evidence="8 9">DSM 43357</strain>
    </source>
</reference>
<dbReference type="InterPro" id="IPR001789">
    <property type="entry name" value="Sig_transdc_resp-reg_receiver"/>
</dbReference>
<evidence type="ECO:0000256" key="1">
    <source>
        <dbReference type="ARBA" id="ARBA00022553"/>
    </source>
</evidence>
<dbReference type="Pfam" id="PF00072">
    <property type="entry name" value="Response_reg"/>
    <property type="match status" value="1"/>
</dbReference>
<protein>
    <submittedName>
        <fullName evidence="8">Two component transcriptional regulator, LuxR family</fullName>
    </submittedName>
</protein>
<accession>A0A1H7TH45</accession>
<gene>
    <name evidence="8" type="ORF">SAMN05660976_03490</name>
</gene>